<dbReference type="InterPro" id="IPR056924">
    <property type="entry name" value="SH3_Tf2-1"/>
</dbReference>
<dbReference type="OrthoDB" id="3158924at2759"/>
<feature type="domain" description="Tf2-1-like SH3-like" evidence="1">
    <location>
        <begin position="100"/>
        <end position="156"/>
    </location>
</feature>
<reference evidence="2" key="1">
    <citation type="submission" date="2021-03" db="EMBL/GenBank/DDBJ databases">
        <title>Draft genome sequence of rust myrtle Austropuccinia psidii MF-1, a brazilian biotype.</title>
        <authorList>
            <person name="Quecine M.C."/>
            <person name="Pachon D.M.R."/>
            <person name="Bonatelli M.L."/>
            <person name="Correr F.H."/>
            <person name="Franceschini L.M."/>
            <person name="Leite T.F."/>
            <person name="Margarido G.R.A."/>
            <person name="Almeida C.A."/>
            <person name="Ferrarezi J.A."/>
            <person name="Labate C.A."/>
        </authorList>
    </citation>
    <scope>NUCLEOTIDE SEQUENCE</scope>
    <source>
        <strain evidence="2">MF-1</strain>
    </source>
</reference>
<organism evidence="2 3">
    <name type="scientific">Austropuccinia psidii MF-1</name>
    <dbReference type="NCBI Taxonomy" id="1389203"/>
    <lineage>
        <taxon>Eukaryota</taxon>
        <taxon>Fungi</taxon>
        <taxon>Dikarya</taxon>
        <taxon>Basidiomycota</taxon>
        <taxon>Pucciniomycotina</taxon>
        <taxon>Pucciniomycetes</taxon>
        <taxon>Pucciniales</taxon>
        <taxon>Sphaerophragmiaceae</taxon>
        <taxon>Austropuccinia</taxon>
    </lineage>
</organism>
<evidence type="ECO:0000313" key="2">
    <source>
        <dbReference type="EMBL" id="MBW0557850.1"/>
    </source>
</evidence>
<dbReference type="EMBL" id="AVOT02065884">
    <property type="protein sequence ID" value="MBW0557850.1"/>
    <property type="molecule type" value="Genomic_DNA"/>
</dbReference>
<name>A0A9Q3J7P1_9BASI</name>
<dbReference type="Pfam" id="PF24626">
    <property type="entry name" value="SH3_Tf2-1"/>
    <property type="match status" value="1"/>
</dbReference>
<accession>A0A9Q3J7P1</accession>
<protein>
    <recommendedName>
        <fullName evidence="1">Tf2-1-like SH3-like domain-containing protein</fullName>
    </recommendedName>
</protein>
<evidence type="ECO:0000313" key="3">
    <source>
        <dbReference type="Proteomes" id="UP000765509"/>
    </source>
</evidence>
<gene>
    <name evidence="2" type="ORF">O181_097565</name>
</gene>
<keyword evidence="3" id="KW-1185">Reference proteome</keyword>
<proteinExistence type="predicted"/>
<dbReference type="AlphaFoldDB" id="A0A9Q3J7P1"/>
<dbReference type="Proteomes" id="UP000765509">
    <property type="component" value="Unassembled WGS sequence"/>
</dbReference>
<sequence length="192" mass="22329">MAAIKRLFTDPNHLTLQELALYHRKTTCTSRKRVDSLLPVDGLKKNHPTIIPRAKDFYEMWKRACDTAAKCIAEVKECNKQRWDKSHMEHDFRGGDQLLVSKLNFNNRKGPKKMRDTFGGPFTIMKLIGRNAVDVKLTEEFSRKHPVFPVSLVKPHFQTEDNKLETHRIRNSRVGGFPWTCEENNHGQEDQT</sequence>
<evidence type="ECO:0000259" key="1">
    <source>
        <dbReference type="Pfam" id="PF24626"/>
    </source>
</evidence>
<comment type="caution">
    <text evidence="2">The sequence shown here is derived from an EMBL/GenBank/DDBJ whole genome shotgun (WGS) entry which is preliminary data.</text>
</comment>